<proteinExistence type="predicted"/>
<reference evidence="2" key="1">
    <citation type="journal article" date="2014" name="Front. Microbiol.">
        <title>High frequency of phylogenetically diverse reductive dehalogenase-homologous genes in deep subseafloor sedimentary metagenomes.</title>
        <authorList>
            <person name="Kawai M."/>
            <person name="Futagami T."/>
            <person name="Toyoda A."/>
            <person name="Takaki Y."/>
            <person name="Nishi S."/>
            <person name="Hori S."/>
            <person name="Arai W."/>
            <person name="Tsubouchi T."/>
            <person name="Morono Y."/>
            <person name="Uchiyama I."/>
            <person name="Ito T."/>
            <person name="Fujiyama A."/>
            <person name="Inagaki F."/>
            <person name="Takami H."/>
        </authorList>
    </citation>
    <scope>NUCLEOTIDE SEQUENCE</scope>
    <source>
        <strain evidence="2">Expedition CK06-06</strain>
    </source>
</reference>
<feature type="transmembrane region" description="Helical" evidence="1">
    <location>
        <begin position="145"/>
        <end position="164"/>
    </location>
</feature>
<evidence type="ECO:0000256" key="1">
    <source>
        <dbReference type="SAM" id="Phobius"/>
    </source>
</evidence>
<dbReference type="AlphaFoldDB" id="X1HZF9"/>
<keyword evidence="1" id="KW-0472">Membrane</keyword>
<accession>X1HZF9</accession>
<sequence length="182" mass="21752">ELFKFKIELLKKEIDILSSIIGRYDDILFKIKGWTITLWIAVVGWGILSNSMLLLILALFVPILFCFLEVQFKMIQRQYIFRGNYLQKFFHNDKKLKEVFKEKNIPQNPGIYDLNAHYIGKIKELSEKYKKMTNFLWIIRFPNVYLFYLTILILTIIAIIFVYFGCIQMQNKEIIATLTYLK</sequence>
<gene>
    <name evidence="2" type="ORF">S03H2_38829</name>
</gene>
<comment type="caution">
    <text evidence="2">The sequence shown here is derived from an EMBL/GenBank/DDBJ whole genome shotgun (WGS) entry which is preliminary data.</text>
</comment>
<dbReference type="EMBL" id="BARU01023964">
    <property type="protein sequence ID" value="GAH59229.1"/>
    <property type="molecule type" value="Genomic_DNA"/>
</dbReference>
<keyword evidence="1" id="KW-0812">Transmembrane</keyword>
<protein>
    <submittedName>
        <fullName evidence="2">Uncharacterized protein</fullName>
    </submittedName>
</protein>
<keyword evidence="1" id="KW-1133">Transmembrane helix</keyword>
<organism evidence="2">
    <name type="scientific">marine sediment metagenome</name>
    <dbReference type="NCBI Taxonomy" id="412755"/>
    <lineage>
        <taxon>unclassified sequences</taxon>
        <taxon>metagenomes</taxon>
        <taxon>ecological metagenomes</taxon>
    </lineage>
</organism>
<evidence type="ECO:0000313" key="2">
    <source>
        <dbReference type="EMBL" id="GAH59229.1"/>
    </source>
</evidence>
<feature type="non-terminal residue" evidence="2">
    <location>
        <position position="1"/>
    </location>
</feature>
<feature type="transmembrane region" description="Helical" evidence="1">
    <location>
        <begin position="53"/>
        <end position="72"/>
    </location>
</feature>
<name>X1HZF9_9ZZZZ</name>